<dbReference type="Proteomes" id="UP000228596">
    <property type="component" value="Unassembled WGS sequence"/>
</dbReference>
<accession>A0A2M6WXW0</accession>
<proteinExistence type="predicted"/>
<evidence type="ECO:0000313" key="1">
    <source>
        <dbReference type="EMBL" id="PIT97632.1"/>
    </source>
</evidence>
<organism evidence="1 2">
    <name type="scientific">Candidatus Berkelbacteria bacterium CG10_big_fil_rev_8_21_14_0_10_41_12</name>
    <dbReference type="NCBI Taxonomy" id="1974513"/>
    <lineage>
        <taxon>Bacteria</taxon>
        <taxon>Candidatus Berkelbacteria</taxon>
    </lineage>
</organism>
<reference evidence="2" key="1">
    <citation type="submission" date="2017-09" db="EMBL/GenBank/DDBJ databases">
        <title>Depth-based differentiation of microbial function through sediment-hosted aquifers and enrichment of novel symbionts in the deep terrestrial subsurface.</title>
        <authorList>
            <person name="Probst A.J."/>
            <person name="Ladd B."/>
            <person name="Jarett J.K."/>
            <person name="Geller-Mcgrath D.E."/>
            <person name="Sieber C.M.K."/>
            <person name="Emerson J.B."/>
            <person name="Anantharaman K."/>
            <person name="Thomas B.C."/>
            <person name="Malmstrom R."/>
            <person name="Stieglmeier M."/>
            <person name="Klingl A."/>
            <person name="Woyke T."/>
            <person name="Ryan C.M."/>
            <person name="Banfield J.F."/>
        </authorList>
    </citation>
    <scope>NUCLEOTIDE SEQUENCE [LARGE SCALE GENOMIC DNA]</scope>
</reference>
<comment type="caution">
    <text evidence="1">The sequence shown here is derived from an EMBL/GenBank/DDBJ whole genome shotgun (WGS) entry which is preliminary data.</text>
</comment>
<dbReference type="AlphaFoldDB" id="A0A2M6WXW0"/>
<dbReference type="EMBL" id="PEZV01000003">
    <property type="protein sequence ID" value="PIT97632.1"/>
    <property type="molecule type" value="Genomic_DNA"/>
</dbReference>
<sequence>MKEEMEMPGESEQERPRATDMELALFLATHIDHPCVVEVEPGKFVNIRDFYLRQAKGALLTMEEPNAKRFLELKIEEYKDIE</sequence>
<evidence type="ECO:0000313" key="2">
    <source>
        <dbReference type="Proteomes" id="UP000228596"/>
    </source>
</evidence>
<name>A0A2M6WXW0_9BACT</name>
<gene>
    <name evidence="1" type="ORF">COT77_00465</name>
</gene>
<protein>
    <submittedName>
        <fullName evidence="1">Uncharacterized protein</fullName>
    </submittedName>
</protein>